<evidence type="ECO:0000313" key="2">
    <source>
        <dbReference type="EMBL" id="QHT88681.1"/>
    </source>
</evidence>
<proteinExistence type="predicted"/>
<reference evidence="2" key="1">
    <citation type="journal article" date="2020" name="Nature">
        <title>Giant virus diversity and host interactions through global metagenomics.</title>
        <authorList>
            <person name="Schulz F."/>
            <person name="Roux S."/>
            <person name="Paez-Espino D."/>
            <person name="Jungbluth S."/>
            <person name="Walsh D.A."/>
            <person name="Denef V.J."/>
            <person name="McMahon K.D."/>
            <person name="Konstantinidis K.T."/>
            <person name="Eloe-Fadrosh E.A."/>
            <person name="Kyrpides N.C."/>
            <person name="Woyke T."/>
        </authorList>
    </citation>
    <scope>NUCLEOTIDE SEQUENCE</scope>
    <source>
        <strain evidence="2">GVMAG-M-3300023184-51</strain>
    </source>
</reference>
<dbReference type="SUPFAM" id="SSF53098">
    <property type="entry name" value="Ribonuclease H-like"/>
    <property type="match status" value="1"/>
</dbReference>
<dbReference type="Gene3D" id="3.30.420.10">
    <property type="entry name" value="Ribonuclease H-like superfamily/Ribonuclease H"/>
    <property type="match status" value="1"/>
</dbReference>
<dbReference type="PANTHER" id="PTHR28072">
    <property type="entry name" value="CRUCIFORM CUTTING ENDONUCLEASE 1, MITOCHONDRIAL-RELATED"/>
    <property type="match status" value="1"/>
</dbReference>
<dbReference type="GO" id="GO:0070336">
    <property type="term" value="F:flap-structured DNA binding"/>
    <property type="evidence" value="ECO:0007669"/>
    <property type="project" value="TreeGrafter"/>
</dbReference>
<dbReference type="AlphaFoldDB" id="A0A6C0I6R0"/>
<dbReference type="GO" id="GO:0000402">
    <property type="term" value="F:crossed form four-way junction DNA binding"/>
    <property type="evidence" value="ECO:0007669"/>
    <property type="project" value="TreeGrafter"/>
</dbReference>
<dbReference type="InterPro" id="IPR012337">
    <property type="entry name" value="RNaseH-like_sf"/>
</dbReference>
<sequence length="316" mass="36526">MLKQQTKTILSIDVGIKNLSFCLFEIFEYESKKENQIKVLKWDNIDLTKQDDIGSKCIYIDDSNDDNLKVKETKNKSKKIKNVVGPLAEICNKPAKFIKDGKCYCLKHSKLTKFLQPIAELKQSFLNKQKQQNLIELAIKYKLVSDDSNTTSYKKAQLTEMLNSFSSSNCFLPVEKGNASKVDLVTIGRNIQHRFDEILCDYLLKIDTIIIENQIGPIANKMKTIQGMLAQYFIMKNNNISIDFISATNKLKDFIDKTVKMDYKERKKLGVQTCSNFVLNDTQFSEWAAFFSKHQKKDDLSDCFLQGMWYIKHVIK</sequence>
<dbReference type="EMBL" id="MN740121">
    <property type="protein sequence ID" value="QHT88681.1"/>
    <property type="molecule type" value="Genomic_DNA"/>
</dbReference>
<dbReference type="PANTHER" id="PTHR28072:SF1">
    <property type="entry name" value="CRUCIFORM CUTTING ENDONUCLEASE 1, MITOCHONDRIAL-RELATED"/>
    <property type="match status" value="1"/>
</dbReference>
<dbReference type="InterPro" id="IPR036397">
    <property type="entry name" value="RNaseH_sf"/>
</dbReference>
<feature type="domain" description="Mitochondrial resolvase Ydc2 catalytic" evidence="1">
    <location>
        <begin position="9"/>
        <end position="71"/>
    </location>
</feature>
<dbReference type="GO" id="GO:0005739">
    <property type="term" value="C:mitochondrion"/>
    <property type="evidence" value="ECO:0007669"/>
    <property type="project" value="TreeGrafter"/>
</dbReference>
<dbReference type="Pfam" id="PF09159">
    <property type="entry name" value="Ydc2-catalyt"/>
    <property type="match status" value="1"/>
</dbReference>
<dbReference type="GO" id="GO:0000403">
    <property type="term" value="F:Y-form DNA binding"/>
    <property type="evidence" value="ECO:0007669"/>
    <property type="project" value="TreeGrafter"/>
</dbReference>
<dbReference type="GO" id="GO:0004520">
    <property type="term" value="F:DNA endonuclease activity"/>
    <property type="evidence" value="ECO:0007669"/>
    <property type="project" value="TreeGrafter"/>
</dbReference>
<dbReference type="InterPro" id="IPR039197">
    <property type="entry name" value="Mrs1/Cce1"/>
</dbReference>
<name>A0A6C0I6R0_9ZZZZ</name>
<organism evidence="2">
    <name type="scientific">viral metagenome</name>
    <dbReference type="NCBI Taxonomy" id="1070528"/>
    <lineage>
        <taxon>unclassified sequences</taxon>
        <taxon>metagenomes</taxon>
        <taxon>organismal metagenomes</taxon>
    </lineage>
</organism>
<accession>A0A6C0I6R0</accession>
<protein>
    <recommendedName>
        <fullName evidence="1">Mitochondrial resolvase Ydc2 catalytic domain-containing protein</fullName>
    </recommendedName>
</protein>
<dbReference type="InterPro" id="IPR015242">
    <property type="entry name" value="Ydc2_cat"/>
</dbReference>
<evidence type="ECO:0000259" key="1">
    <source>
        <dbReference type="Pfam" id="PF09159"/>
    </source>
</evidence>